<evidence type="ECO:0000313" key="5">
    <source>
        <dbReference type="Proteomes" id="UP000887568"/>
    </source>
</evidence>
<dbReference type="OMA" id="ECANAHT"/>
<feature type="domain" description="C-type lectin" evidence="3">
    <location>
        <begin position="33"/>
        <end position="142"/>
    </location>
</feature>
<feature type="compositionally biased region" description="Basic and acidic residues" evidence="1">
    <location>
        <begin position="121"/>
        <end position="142"/>
    </location>
</feature>
<dbReference type="PROSITE" id="PS50041">
    <property type="entry name" value="C_TYPE_LECTIN_2"/>
    <property type="match status" value="1"/>
</dbReference>
<dbReference type="CDD" id="cd00037">
    <property type="entry name" value="CLECT"/>
    <property type="match status" value="1"/>
</dbReference>
<dbReference type="Proteomes" id="UP000887568">
    <property type="component" value="Unplaced"/>
</dbReference>
<dbReference type="GeneID" id="119736272"/>
<sequence length="162" mass="18747">MGRTLLVFAFLVVVIGMVCAVQQCGDGYTRRGYYGNCYKVSLHRDLWIQARERCRLEGGWLVTIRNGVDQNWVTDFYQRHSPRPCSDGYWIGANDIGNEKSWVWDENGDPVTYTNWQPEEPNNHNGREDAAEVRMSDSKWNDMDHLTGDERCYICEKPPSSC</sequence>
<dbReference type="InterPro" id="IPR016187">
    <property type="entry name" value="CTDL_fold"/>
</dbReference>
<evidence type="ECO:0000256" key="1">
    <source>
        <dbReference type="SAM" id="MobiDB-lite"/>
    </source>
</evidence>
<keyword evidence="2" id="KW-0732">Signal</keyword>
<dbReference type="InterPro" id="IPR016186">
    <property type="entry name" value="C-type_lectin-like/link_sf"/>
</dbReference>
<feature type="region of interest" description="Disordered" evidence="1">
    <location>
        <begin position="113"/>
        <end position="142"/>
    </location>
</feature>
<evidence type="ECO:0000259" key="3">
    <source>
        <dbReference type="PROSITE" id="PS50041"/>
    </source>
</evidence>
<dbReference type="Gene3D" id="3.10.100.10">
    <property type="entry name" value="Mannose-Binding Protein A, subunit A"/>
    <property type="match status" value="1"/>
</dbReference>
<organism evidence="4 5">
    <name type="scientific">Patiria miniata</name>
    <name type="common">Bat star</name>
    <name type="synonym">Asterina miniata</name>
    <dbReference type="NCBI Taxonomy" id="46514"/>
    <lineage>
        <taxon>Eukaryota</taxon>
        <taxon>Metazoa</taxon>
        <taxon>Echinodermata</taxon>
        <taxon>Eleutherozoa</taxon>
        <taxon>Asterozoa</taxon>
        <taxon>Asteroidea</taxon>
        <taxon>Valvatacea</taxon>
        <taxon>Valvatida</taxon>
        <taxon>Asterinidae</taxon>
        <taxon>Patiria</taxon>
    </lineage>
</organism>
<dbReference type="SMART" id="SM00034">
    <property type="entry name" value="CLECT"/>
    <property type="match status" value="1"/>
</dbReference>
<dbReference type="PANTHER" id="PTHR22803">
    <property type="entry name" value="MANNOSE, PHOSPHOLIPASE, LECTIN RECEPTOR RELATED"/>
    <property type="match status" value="1"/>
</dbReference>
<accession>A0A914AQB3</accession>
<evidence type="ECO:0000313" key="4">
    <source>
        <dbReference type="EnsemblMetazoa" id="XP_038066245.1"/>
    </source>
</evidence>
<proteinExistence type="predicted"/>
<dbReference type="InterPro" id="IPR001304">
    <property type="entry name" value="C-type_lectin-like"/>
</dbReference>
<dbReference type="EnsemblMetazoa" id="XM_038210317.1">
    <property type="protein sequence ID" value="XP_038066245.1"/>
    <property type="gene ID" value="LOC119736272"/>
</dbReference>
<reference evidence="4" key="1">
    <citation type="submission" date="2022-11" db="UniProtKB">
        <authorList>
            <consortium name="EnsemblMetazoa"/>
        </authorList>
    </citation>
    <scope>IDENTIFICATION</scope>
</reference>
<dbReference type="SUPFAM" id="SSF56436">
    <property type="entry name" value="C-type lectin-like"/>
    <property type="match status" value="1"/>
</dbReference>
<keyword evidence="5" id="KW-1185">Reference proteome</keyword>
<protein>
    <recommendedName>
        <fullName evidence="3">C-type lectin domain-containing protein</fullName>
    </recommendedName>
</protein>
<dbReference type="RefSeq" id="XP_038066245.1">
    <property type="nucleotide sequence ID" value="XM_038210317.1"/>
</dbReference>
<dbReference type="OrthoDB" id="6157090at2759"/>
<dbReference type="InterPro" id="IPR050111">
    <property type="entry name" value="C-type_lectin/snaclec_domain"/>
</dbReference>
<dbReference type="Pfam" id="PF00059">
    <property type="entry name" value="Lectin_C"/>
    <property type="match status" value="1"/>
</dbReference>
<evidence type="ECO:0000256" key="2">
    <source>
        <dbReference type="SAM" id="SignalP"/>
    </source>
</evidence>
<dbReference type="AlphaFoldDB" id="A0A914AQB3"/>
<name>A0A914AQB3_PATMI</name>
<feature type="chain" id="PRO_5037436533" description="C-type lectin domain-containing protein" evidence="2">
    <location>
        <begin position="21"/>
        <end position="162"/>
    </location>
</feature>
<feature type="signal peptide" evidence="2">
    <location>
        <begin position="1"/>
        <end position="20"/>
    </location>
</feature>